<dbReference type="InterPro" id="IPR006015">
    <property type="entry name" value="Universal_stress_UspA"/>
</dbReference>
<comment type="caution">
    <text evidence="3">The sequence shown here is derived from an EMBL/GenBank/DDBJ whole genome shotgun (WGS) entry which is preliminary data.</text>
</comment>
<feature type="domain" description="UspA" evidence="2">
    <location>
        <begin position="1"/>
        <end position="148"/>
    </location>
</feature>
<name>A0A846QSQ7_9BACT</name>
<proteinExistence type="inferred from homology"/>
<reference evidence="3 4" key="1">
    <citation type="submission" date="2020-03" db="EMBL/GenBank/DDBJ databases">
        <title>Genomic Encyclopedia of Type Strains, Phase IV (KMG-IV): sequencing the most valuable type-strain genomes for metagenomic binning, comparative biology and taxonomic classification.</title>
        <authorList>
            <person name="Goeker M."/>
        </authorList>
    </citation>
    <scope>NUCLEOTIDE SEQUENCE [LARGE SCALE GENOMIC DNA]</scope>
    <source>
        <strain evidence="3 4">DSM 24233</strain>
    </source>
</reference>
<evidence type="ECO:0000313" key="4">
    <source>
        <dbReference type="Proteomes" id="UP000580856"/>
    </source>
</evidence>
<dbReference type="PRINTS" id="PR01438">
    <property type="entry name" value="UNVRSLSTRESS"/>
</dbReference>
<keyword evidence="4" id="KW-1185">Reference proteome</keyword>
<dbReference type="AlphaFoldDB" id="A0A846QSQ7"/>
<dbReference type="Proteomes" id="UP000580856">
    <property type="component" value="Unassembled WGS sequence"/>
</dbReference>
<dbReference type="EMBL" id="JAATJA010000002">
    <property type="protein sequence ID" value="NJB68485.1"/>
    <property type="molecule type" value="Genomic_DNA"/>
</dbReference>
<organism evidence="3 4">
    <name type="scientific">Desulfobaculum xiamenense</name>
    <dbReference type="NCBI Taxonomy" id="995050"/>
    <lineage>
        <taxon>Bacteria</taxon>
        <taxon>Pseudomonadati</taxon>
        <taxon>Thermodesulfobacteriota</taxon>
        <taxon>Desulfovibrionia</taxon>
        <taxon>Desulfovibrionales</taxon>
        <taxon>Desulfovibrionaceae</taxon>
        <taxon>Desulfobaculum</taxon>
    </lineage>
</organism>
<dbReference type="Pfam" id="PF00582">
    <property type="entry name" value="Usp"/>
    <property type="match status" value="2"/>
</dbReference>
<dbReference type="PANTHER" id="PTHR46268:SF22">
    <property type="entry name" value="SENSOR PROTEIN KDPD-RELATED"/>
    <property type="match status" value="1"/>
</dbReference>
<dbReference type="Gene3D" id="3.40.50.620">
    <property type="entry name" value="HUPs"/>
    <property type="match status" value="2"/>
</dbReference>
<dbReference type="CDD" id="cd00293">
    <property type="entry name" value="USP-like"/>
    <property type="match status" value="2"/>
</dbReference>
<protein>
    <submittedName>
        <fullName evidence="3">Nucleotide-binding universal stress UspA family protein</fullName>
    </submittedName>
</protein>
<dbReference type="InterPro" id="IPR014729">
    <property type="entry name" value="Rossmann-like_a/b/a_fold"/>
</dbReference>
<evidence type="ECO:0000313" key="3">
    <source>
        <dbReference type="EMBL" id="NJB68485.1"/>
    </source>
</evidence>
<gene>
    <name evidence="3" type="ORF">GGQ74_002158</name>
</gene>
<evidence type="ECO:0000259" key="2">
    <source>
        <dbReference type="Pfam" id="PF00582"/>
    </source>
</evidence>
<accession>A0A846QSQ7</accession>
<dbReference type="RefSeq" id="WP_167941547.1">
    <property type="nucleotide sequence ID" value="NZ_JAATJA010000002.1"/>
</dbReference>
<dbReference type="SUPFAM" id="SSF52402">
    <property type="entry name" value="Adenine nucleotide alpha hydrolases-like"/>
    <property type="match status" value="2"/>
</dbReference>
<feature type="domain" description="UspA" evidence="2">
    <location>
        <begin position="160"/>
        <end position="296"/>
    </location>
</feature>
<comment type="similarity">
    <text evidence="1">Belongs to the universal stress protein A family.</text>
</comment>
<sequence>MFKKILFATSATPACDHAARVAFELAKRHGAELIAFHVLGIPTRAFSQVVKDVRTGEEVTLDDDYLDSVKDEIKNFYLKQFDEFDNARIEVATGWPHREILRMARETSADLIIMGASAREDSPYYRYGIPGSTLQRVAKAARCPVLTVSRPSASYWGGFSSVVFATDFSAPAKNAFGFAASLARDLDCELSIFHALDISAMAAGKVMDQEEIEDALIAARRKMHSEYASKLGEFKKVNVEAWEGVPYVEIVKYARERQADLIVLAHHIRETDAERARIGSTMEQVIVRANCPVVSVNRPDKVQDL</sequence>
<dbReference type="PANTHER" id="PTHR46268">
    <property type="entry name" value="STRESS RESPONSE PROTEIN NHAX"/>
    <property type="match status" value="1"/>
</dbReference>
<evidence type="ECO:0000256" key="1">
    <source>
        <dbReference type="ARBA" id="ARBA00008791"/>
    </source>
</evidence>
<dbReference type="InterPro" id="IPR006016">
    <property type="entry name" value="UspA"/>
</dbReference>